<evidence type="ECO:0000256" key="2">
    <source>
        <dbReference type="SAM" id="MobiDB-lite"/>
    </source>
</evidence>
<organism evidence="4 5">
    <name type="scientific">Paraburkholderia piptadeniae</name>
    <dbReference type="NCBI Taxonomy" id="1701573"/>
    <lineage>
        <taxon>Bacteria</taxon>
        <taxon>Pseudomonadati</taxon>
        <taxon>Pseudomonadota</taxon>
        <taxon>Betaproteobacteria</taxon>
        <taxon>Burkholderiales</taxon>
        <taxon>Burkholderiaceae</taxon>
        <taxon>Paraburkholderia</taxon>
    </lineage>
</organism>
<feature type="domain" description="Transglycosylase SLT" evidence="3">
    <location>
        <begin position="481"/>
        <end position="586"/>
    </location>
</feature>
<feature type="region of interest" description="Disordered" evidence="2">
    <location>
        <begin position="454"/>
        <end position="477"/>
    </location>
</feature>
<dbReference type="CDD" id="cd00254">
    <property type="entry name" value="LT-like"/>
    <property type="match status" value="1"/>
</dbReference>
<dbReference type="InterPro" id="IPR023346">
    <property type="entry name" value="Lysozyme-like_dom_sf"/>
</dbReference>
<comment type="caution">
    <text evidence="4">The sequence shown here is derived from an EMBL/GenBank/DDBJ whole genome shotgun (WGS) entry which is preliminary data.</text>
</comment>
<dbReference type="EMBL" id="CYGY02000083">
    <property type="protein sequence ID" value="SIT50437.1"/>
    <property type="molecule type" value="Genomic_DNA"/>
</dbReference>
<keyword evidence="5" id="KW-1185">Reference proteome</keyword>
<comment type="similarity">
    <text evidence="1">Belongs to the transglycosylase Slt family.</text>
</comment>
<feature type="region of interest" description="Disordered" evidence="2">
    <location>
        <begin position="600"/>
        <end position="627"/>
    </location>
</feature>
<evidence type="ECO:0000313" key="5">
    <source>
        <dbReference type="Proteomes" id="UP000195569"/>
    </source>
</evidence>
<evidence type="ECO:0000256" key="1">
    <source>
        <dbReference type="ARBA" id="ARBA00007734"/>
    </source>
</evidence>
<dbReference type="PANTHER" id="PTHR37423">
    <property type="entry name" value="SOLUBLE LYTIC MUREIN TRANSGLYCOSYLASE-RELATED"/>
    <property type="match status" value="1"/>
</dbReference>
<dbReference type="OrthoDB" id="6775714at2"/>
<dbReference type="PANTHER" id="PTHR37423:SF2">
    <property type="entry name" value="MEMBRANE-BOUND LYTIC MUREIN TRANSGLYCOSYLASE C"/>
    <property type="match status" value="1"/>
</dbReference>
<proteinExistence type="inferred from homology"/>
<accession>A0A1N7SU41</accession>
<dbReference type="InterPro" id="IPR008258">
    <property type="entry name" value="Transglycosylase_SLT_dom_1"/>
</dbReference>
<feature type="compositionally biased region" description="Polar residues" evidence="2">
    <location>
        <begin position="456"/>
        <end position="474"/>
    </location>
</feature>
<reference evidence="4" key="1">
    <citation type="submission" date="2016-12" db="EMBL/GenBank/DDBJ databases">
        <authorList>
            <person name="Moulin L."/>
        </authorList>
    </citation>
    <scope>NUCLEOTIDE SEQUENCE [LARGE SCALE GENOMIC DNA]</scope>
    <source>
        <strain evidence="4">STM 7183</strain>
    </source>
</reference>
<evidence type="ECO:0000259" key="3">
    <source>
        <dbReference type="Pfam" id="PF01464"/>
    </source>
</evidence>
<dbReference type="Pfam" id="PF01464">
    <property type="entry name" value="SLT"/>
    <property type="match status" value="1"/>
</dbReference>
<sequence>MANNFTITISAVDKATDVARKVNKSLAQITDPINKLGKETKALGDHFSVIGKMTGITQIGKGFTKLSGAAVNAARSVASVVTPIAALTGAGTVAGIVALAMAFGRTATSVKNVAGVLGMPTQQLQAFTGAARLVGLSAEDMSGGLKSLGNVFEDSVTGRNLEAAGAMNQFGIEVHRLKNGSIDTTRALKDIANVIQKMPNAQAQQKFASIFGVEQLLPMLQKGGEGIDKLVNKAKSLGAVMTPEQIAAGERYNEQMVALDLQAEKLKITFGNALAPAVERVVGVVGRLVDKYGAVVGTKIAEYAERLANWIDRTDWGKVATDVGSFLDKIGGVQTIAIAIAAITFATPIAGILSMVTGLVRLATFAIPLAITAFGRLGKAKGAADAAGAAVEAAEGAAGAAGAAGAGGAAKSAGKGLLGRFAPWAMRLGLPLWLMTHSEGLNTGEDAYLAQHQAAPGSTWQGDPLQAQNASTDQKGPASLFSDLESKYSLPKGLLDSVWNVESSRGKGSMLSPKGAQGHFQFMPDTARAYGVHDPFNLRESATGAAKMYSDLLRQNGGNLSMALAAYNWGQGNLSRKGMNNAPGETRDYIRKVMAGMSGGSSSLAMSTPLYPPPQQGAAADAGDQSGASEAMSAIQHIYVEVDLKNAPPGTTARVRPSANVTASVKIGQSSVGGEQV</sequence>
<dbReference type="RefSeq" id="WP_087739137.1">
    <property type="nucleotide sequence ID" value="NZ_CYGY02000083.1"/>
</dbReference>
<dbReference type="AlphaFoldDB" id="A0A1N7SU41"/>
<gene>
    <name evidence="4" type="ORF">BN2476_830008</name>
</gene>
<protein>
    <submittedName>
        <fullName evidence="4">Hypothethical protein</fullName>
    </submittedName>
</protein>
<dbReference type="SUPFAM" id="SSF53955">
    <property type="entry name" value="Lysozyme-like"/>
    <property type="match status" value="1"/>
</dbReference>
<feature type="compositionally biased region" description="Low complexity" evidence="2">
    <location>
        <begin position="616"/>
        <end position="627"/>
    </location>
</feature>
<name>A0A1N7SU41_9BURK</name>
<dbReference type="Gene3D" id="1.10.530.10">
    <property type="match status" value="1"/>
</dbReference>
<dbReference type="Proteomes" id="UP000195569">
    <property type="component" value="Unassembled WGS sequence"/>
</dbReference>
<evidence type="ECO:0000313" key="4">
    <source>
        <dbReference type="EMBL" id="SIT50437.1"/>
    </source>
</evidence>